<reference evidence="2 3" key="1">
    <citation type="submission" date="2019-03" db="EMBL/GenBank/DDBJ databases">
        <title>Genomic Encyclopedia of Type Strains, Phase IV (KMG-IV): sequencing the most valuable type-strain genomes for metagenomic binning, comparative biology and taxonomic classification.</title>
        <authorList>
            <person name="Goeker M."/>
        </authorList>
    </citation>
    <scope>NUCLEOTIDE SEQUENCE [LARGE SCALE GENOMIC DNA]</scope>
    <source>
        <strain evidence="2 3">DSM 100433</strain>
    </source>
</reference>
<protein>
    <recommendedName>
        <fullName evidence="1">HTH cro/C1-type domain-containing protein</fullName>
    </recommendedName>
</protein>
<dbReference type="Proteomes" id="UP000294682">
    <property type="component" value="Unassembled WGS sequence"/>
</dbReference>
<gene>
    <name evidence="2" type="ORF">EDD78_11079</name>
</gene>
<name>A0A9X8UHY0_9FIRM</name>
<evidence type="ECO:0000313" key="3">
    <source>
        <dbReference type="Proteomes" id="UP000294682"/>
    </source>
</evidence>
<dbReference type="EMBL" id="SLUK01000010">
    <property type="protein sequence ID" value="TCL42453.1"/>
    <property type="molecule type" value="Genomic_DNA"/>
</dbReference>
<dbReference type="GO" id="GO:0003677">
    <property type="term" value="F:DNA binding"/>
    <property type="evidence" value="ECO:0007669"/>
    <property type="project" value="InterPro"/>
</dbReference>
<dbReference type="PROSITE" id="PS50943">
    <property type="entry name" value="HTH_CROC1"/>
    <property type="match status" value="1"/>
</dbReference>
<accession>A0A9X8UHY0</accession>
<dbReference type="AlphaFoldDB" id="A0A9X8UHY0"/>
<evidence type="ECO:0000259" key="1">
    <source>
        <dbReference type="PROSITE" id="PS50943"/>
    </source>
</evidence>
<feature type="domain" description="HTH cro/C1-type" evidence="1">
    <location>
        <begin position="43"/>
        <end position="81"/>
    </location>
</feature>
<dbReference type="RefSeq" id="WP_079699947.1">
    <property type="nucleotide sequence ID" value="NZ_JADNAH010000028.1"/>
</dbReference>
<comment type="caution">
    <text evidence="2">The sequence shown here is derived from an EMBL/GenBank/DDBJ whole genome shotgun (WGS) entry which is preliminary data.</text>
</comment>
<proteinExistence type="predicted"/>
<dbReference type="SUPFAM" id="SSF47413">
    <property type="entry name" value="lambda repressor-like DNA-binding domains"/>
    <property type="match status" value="1"/>
</dbReference>
<organism evidence="2 3">
    <name type="scientific">Harryflintia acetispora</name>
    <dbReference type="NCBI Taxonomy" id="1849041"/>
    <lineage>
        <taxon>Bacteria</taxon>
        <taxon>Bacillati</taxon>
        <taxon>Bacillota</taxon>
        <taxon>Clostridia</taxon>
        <taxon>Eubacteriales</taxon>
        <taxon>Oscillospiraceae</taxon>
        <taxon>Harryflintia</taxon>
    </lineage>
</organism>
<dbReference type="CDD" id="cd00093">
    <property type="entry name" value="HTH_XRE"/>
    <property type="match status" value="1"/>
</dbReference>
<dbReference type="SMART" id="SM00530">
    <property type="entry name" value="HTH_XRE"/>
    <property type="match status" value="1"/>
</dbReference>
<keyword evidence="3" id="KW-1185">Reference proteome</keyword>
<dbReference type="InterPro" id="IPR001387">
    <property type="entry name" value="Cro/C1-type_HTH"/>
</dbReference>
<dbReference type="Gene3D" id="1.10.260.40">
    <property type="entry name" value="lambda repressor-like DNA-binding domains"/>
    <property type="match status" value="1"/>
</dbReference>
<evidence type="ECO:0000313" key="2">
    <source>
        <dbReference type="EMBL" id="TCL42453.1"/>
    </source>
</evidence>
<dbReference type="InterPro" id="IPR010982">
    <property type="entry name" value="Lambda_DNA-bd_dom_sf"/>
</dbReference>
<sequence>MKGVLSTRMVGDRNLVGDRIRQARLALKPPATQSQVSAKLREEGIELTFSSVGKIEQGLSAVTDKQLVAFSRVLGVSVLWLLGMED</sequence>